<keyword evidence="4 6" id="KW-0547">Nucleotide-binding</keyword>
<keyword evidence="3 6" id="KW-0808">Transferase</keyword>
<evidence type="ECO:0000256" key="2">
    <source>
        <dbReference type="ARBA" id="ARBA00005069"/>
    </source>
</evidence>
<proteinExistence type="inferred from homology"/>
<dbReference type="InterPro" id="IPR008145">
    <property type="entry name" value="GK/Ca_channel_bsu"/>
</dbReference>
<dbReference type="GO" id="GO:0019634">
    <property type="term" value="P:organic phosphonate metabolic process"/>
    <property type="evidence" value="ECO:0007669"/>
    <property type="project" value="UniProtKB-UniRule"/>
</dbReference>
<dbReference type="GO" id="GO:0005829">
    <property type="term" value="C:cytosol"/>
    <property type="evidence" value="ECO:0007669"/>
    <property type="project" value="TreeGrafter"/>
</dbReference>
<comment type="caution">
    <text evidence="6">Lacks conserved residue(s) required for the propagation of feature annotation.</text>
</comment>
<dbReference type="GO" id="GO:0033863">
    <property type="term" value="F:ribose 1,5-bisphosphate phosphokinase activity"/>
    <property type="evidence" value="ECO:0007669"/>
    <property type="project" value="UniProtKB-UniRule"/>
</dbReference>
<dbReference type="GO" id="GO:0006015">
    <property type="term" value="P:5-phosphoribose 1-diphosphate biosynthetic process"/>
    <property type="evidence" value="ECO:0007669"/>
    <property type="project" value="UniProtKB-UniRule"/>
</dbReference>
<evidence type="ECO:0000259" key="7">
    <source>
        <dbReference type="SMART" id="SM00072"/>
    </source>
</evidence>
<dbReference type="UniPathway" id="UPA00087">
    <property type="reaction ID" value="UER00175"/>
</dbReference>
<dbReference type="RefSeq" id="WP_119669002.1">
    <property type="nucleotide sequence ID" value="NZ_QXED01000005.1"/>
</dbReference>
<comment type="similarity">
    <text evidence="6">Belongs to the ribose 1,5-bisphosphokinase family.</text>
</comment>
<accession>A0A418M5M6</accession>
<comment type="function">
    <text evidence="6">Catalyzes the phosphorylation of ribose 1,5-bisphosphate to 5-phospho-D-ribosyl alpha-1-diphosphate (PRPP).</text>
</comment>
<dbReference type="InterPro" id="IPR012699">
    <property type="entry name" value="PhnN"/>
</dbReference>
<name>A0A418M5M6_9BACT</name>
<dbReference type="NCBIfam" id="TIGR02322">
    <property type="entry name" value="phosphon_PhnN"/>
    <property type="match status" value="1"/>
</dbReference>
<dbReference type="HAMAP" id="MF_00836">
    <property type="entry name" value="PhnN"/>
    <property type="match status" value="1"/>
</dbReference>
<gene>
    <name evidence="6 8" type="primary">phnN</name>
    <name evidence="8" type="ORF">DYU11_17450</name>
</gene>
<sequence length="185" mass="20461">MENGTLVYVMGASGAGKDSLLQYARQQLDGHPGVVFAHRYITRPPEAAGENHVALSLAEFQLRLAKGLFVLNWESHHLCYGIGIEVRTWLNAGLTVVVNGSREYLPEARRRIPGLCPVLIEVDRTILRDRLVKRGRETEAAIDERLQRAAALSAIDLPGLVRIPNNTTVQEAGDQFTAYLTGQFD</sequence>
<dbReference type="NCBIfam" id="NF007485">
    <property type="entry name" value="PRK10078.1"/>
    <property type="match status" value="1"/>
</dbReference>
<evidence type="ECO:0000313" key="9">
    <source>
        <dbReference type="Proteomes" id="UP000283523"/>
    </source>
</evidence>
<comment type="catalytic activity">
    <reaction evidence="1 6">
        <text>alpha-D-ribose 1,5-bisphosphate + ATP = 5-phospho-alpha-D-ribose 1-diphosphate + ADP</text>
        <dbReference type="Rhea" id="RHEA:20109"/>
        <dbReference type="ChEBI" id="CHEBI:30616"/>
        <dbReference type="ChEBI" id="CHEBI:58017"/>
        <dbReference type="ChEBI" id="CHEBI:68688"/>
        <dbReference type="ChEBI" id="CHEBI:456216"/>
        <dbReference type="EC" id="2.7.4.23"/>
    </reaction>
</comment>
<dbReference type="SUPFAM" id="SSF52540">
    <property type="entry name" value="P-loop containing nucleoside triphosphate hydrolases"/>
    <property type="match status" value="1"/>
</dbReference>
<dbReference type="OrthoDB" id="1033810at2"/>
<comment type="pathway">
    <text evidence="2 6">Metabolic intermediate biosynthesis; 5-phospho-alpha-D-ribose 1-diphosphate biosynthesis; 5-phospho-alpha-D-ribose 1-diphosphate from D-ribose 5-phosphate (route II): step 3/3.</text>
</comment>
<dbReference type="EC" id="2.7.4.23" evidence="6"/>
<feature type="domain" description="Guanylate kinase/L-type calcium channel beta subunit" evidence="7">
    <location>
        <begin position="3"/>
        <end position="184"/>
    </location>
</feature>
<dbReference type="GO" id="GO:0005524">
    <property type="term" value="F:ATP binding"/>
    <property type="evidence" value="ECO:0007669"/>
    <property type="project" value="UniProtKB-KW"/>
</dbReference>
<dbReference type="Proteomes" id="UP000283523">
    <property type="component" value="Unassembled WGS sequence"/>
</dbReference>
<evidence type="ECO:0000256" key="3">
    <source>
        <dbReference type="ARBA" id="ARBA00022679"/>
    </source>
</evidence>
<dbReference type="AlphaFoldDB" id="A0A418M5M6"/>
<evidence type="ECO:0000256" key="6">
    <source>
        <dbReference type="HAMAP-Rule" id="MF_00836"/>
    </source>
</evidence>
<protein>
    <recommendedName>
        <fullName evidence="6">Ribose 1,5-bisphosphate phosphokinase PhnN</fullName>
        <ecNumber evidence="6">2.7.4.23</ecNumber>
    </recommendedName>
    <alternativeName>
        <fullName evidence="6">Ribose 1,5-bisphosphokinase</fullName>
    </alternativeName>
</protein>
<evidence type="ECO:0000256" key="5">
    <source>
        <dbReference type="ARBA" id="ARBA00022840"/>
    </source>
</evidence>
<evidence type="ECO:0000256" key="1">
    <source>
        <dbReference type="ARBA" id="ARBA00000373"/>
    </source>
</evidence>
<dbReference type="EMBL" id="QXED01000005">
    <property type="protein sequence ID" value="RIV21210.1"/>
    <property type="molecule type" value="Genomic_DNA"/>
</dbReference>
<keyword evidence="9" id="KW-1185">Reference proteome</keyword>
<dbReference type="SMART" id="SM00072">
    <property type="entry name" value="GuKc"/>
    <property type="match status" value="1"/>
</dbReference>
<organism evidence="8 9">
    <name type="scientific">Fibrisoma montanum</name>
    <dbReference type="NCBI Taxonomy" id="2305895"/>
    <lineage>
        <taxon>Bacteria</taxon>
        <taxon>Pseudomonadati</taxon>
        <taxon>Bacteroidota</taxon>
        <taxon>Cytophagia</taxon>
        <taxon>Cytophagales</taxon>
        <taxon>Spirosomataceae</taxon>
        <taxon>Fibrisoma</taxon>
    </lineage>
</organism>
<dbReference type="InterPro" id="IPR027417">
    <property type="entry name" value="P-loop_NTPase"/>
</dbReference>
<keyword evidence="5 6" id="KW-0067">ATP-binding</keyword>
<dbReference type="PANTHER" id="PTHR23117:SF8">
    <property type="entry name" value="RIBOSE 1,5-BISPHOSPHATE PHOSPHOKINASE PHNN"/>
    <property type="match status" value="1"/>
</dbReference>
<reference evidence="8 9" key="1">
    <citation type="submission" date="2018-08" db="EMBL/GenBank/DDBJ databases">
        <title>Fibrisoma montanum sp. nov., isolated from Danxia mountain soil.</title>
        <authorList>
            <person name="Huang Y."/>
        </authorList>
    </citation>
    <scope>NUCLEOTIDE SEQUENCE [LARGE SCALE GENOMIC DNA]</scope>
    <source>
        <strain evidence="8 9">HYT19</strain>
    </source>
</reference>
<comment type="caution">
    <text evidence="8">The sequence shown here is derived from an EMBL/GenBank/DDBJ whole genome shotgun (WGS) entry which is preliminary data.</text>
</comment>
<evidence type="ECO:0000313" key="8">
    <source>
        <dbReference type="EMBL" id="RIV21210.1"/>
    </source>
</evidence>
<evidence type="ECO:0000256" key="4">
    <source>
        <dbReference type="ARBA" id="ARBA00022741"/>
    </source>
</evidence>
<dbReference type="PANTHER" id="PTHR23117">
    <property type="entry name" value="GUANYLATE KINASE-RELATED"/>
    <property type="match status" value="1"/>
</dbReference>
<keyword evidence="8" id="KW-0418">Kinase</keyword>
<dbReference type="Gene3D" id="3.40.50.300">
    <property type="entry name" value="P-loop containing nucleotide triphosphate hydrolases"/>
    <property type="match status" value="1"/>
</dbReference>